<evidence type="ECO:0000313" key="3">
    <source>
        <dbReference type="Proteomes" id="UP001189429"/>
    </source>
</evidence>
<organism evidence="2 3">
    <name type="scientific">Prorocentrum cordatum</name>
    <dbReference type="NCBI Taxonomy" id="2364126"/>
    <lineage>
        <taxon>Eukaryota</taxon>
        <taxon>Sar</taxon>
        <taxon>Alveolata</taxon>
        <taxon>Dinophyceae</taxon>
        <taxon>Prorocentrales</taxon>
        <taxon>Prorocentraceae</taxon>
        <taxon>Prorocentrum</taxon>
    </lineage>
</organism>
<comment type="caution">
    <text evidence="2">The sequence shown here is derived from an EMBL/GenBank/DDBJ whole genome shotgun (WGS) entry which is preliminary data.</text>
</comment>
<reference evidence="2" key="1">
    <citation type="submission" date="2023-10" db="EMBL/GenBank/DDBJ databases">
        <authorList>
            <person name="Chen Y."/>
            <person name="Shah S."/>
            <person name="Dougan E. K."/>
            <person name="Thang M."/>
            <person name="Chan C."/>
        </authorList>
    </citation>
    <scope>NUCLEOTIDE SEQUENCE [LARGE SCALE GENOMIC DNA]</scope>
</reference>
<name>A0ABN9R9X5_9DINO</name>
<keyword evidence="3" id="KW-1185">Reference proteome</keyword>
<sequence>MTWEYKKRFELGRSVDWHRGPETREGERDREREREREREERKQIERERETEQGGLLLEAWAGAETDQNASSIQIVFKNKRFICVGAAHAAPSLQPLCMGSRRSSVPTGAGRNARREGSGTGSRGRCRVARVASHRPTPMWVRGRRRRRRRRSEAKAEEEEEEAAAPCGMSPGLGGRSLGRRFLGGGPKACGAGVAWGSMSRLHANCCATTD</sequence>
<protein>
    <submittedName>
        <fullName evidence="2">Uncharacterized protein</fullName>
    </submittedName>
</protein>
<evidence type="ECO:0000256" key="1">
    <source>
        <dbReference type="SAM" id="MobiDB-lite"/>
    </source>
</evidence>
<feature type="region of interest" description="Disordered" evidence="1">
    <location>
        <begin position="141"/>
        <end position="172"/>
    </location>
</feature>
<feature type="region of interest" description="Disordered" evidence="1">
    <location>
        <begin position="16"/>
        <end position="50"/>
    </location>
</feature>
<evidence type="ECO:0000313" key="2">
    <source>
        <dbReference type="EMBL" id="CAK0814586.1"/>
    </source>
</evidence>
<feature type="compositionally biased region" description="Basic residues" evidence="1">
    <location>
        <begin position="142"/>
        <end position="152"/>
    </location>
</feature>
<accession>A0ABN9R9X5</accession>
<gene>
    <name evidence="2" type="ORF">PCOR1329_LOCUS18154</name>
</gene>
<feature type="region of interest" description="Disordered" evidence="1">
    <location>
        <begin position="101"/>
        <end position="126"/>
    </location>
</feature>
<proteinExistence type="predicted"/>
<dbReference type="EMBL" id="CAUYUJ010005681">
    <property type="protein sequence ID" value="CAK0814586.1"/>
    <property type="molecule type" value="Genomic_DNA"/>
</dbReference>
<dbReference type="Proteomes" id="UP001189429">
    <property type="component" value="Unassembled WGS sequence"/>
</dbReference>